<reference evidence="2" key="1">
    <citation type="submission" date="2016-12" db="EMBL/GenBank/DDBJ databases">
        <authorList>
            <person name="Gaudriault S."/>
        </authorList>
    </citation>
    <scope>NUCLEOTIDE SEQUENCE [LARGE SCALE GENOMIC DNA]</scope>
    <source>
        <strain evidence="2">HGB1681 (deposited as PTA-6826 in the American Type Culture Collection)</strain>
    </source>
</reference>
<organism evidence="1 2">
    <name type="scientific">Xenorhabdus innexi</name>
    <dbReference type="NCBI Taxonomy" id="290109"/>
    <lineage>
        <taxon>Bacteria</taxon>
        <taxon>Pseudomonadati</taxon>
        <taxon>Pseudomonadota</taxon>
        <taxon>Gammaproteobacteria</taxon>
        <taxon>Enterobacterales</taxon>
        <taxon>Morganellaceae</taxon>
        <taxon>Xenorhabdus</taxon>
    </lineage>
</organism>
<evidence type="ECO:0000313" key="1">
    <source>
        <dbReference type="EMBL" id="SIP72738.1"/>
    </source>
</evidence>
<sequence>MINYRLNVVTQTYLTVAYFDLGTVRVNSVERYKEGTHEISV</sequence>
<dbReference type="AlphaFoldDB" id="A0A1N6MV49"/>
<gene>
    <name evidence="1" type="ORF">XIS1_1660002</name>
</gene>
<name>A0A1N6MV49_9GAMM</name>
<proteinExistence type="predicted"/>
<protein>
    <submittedName>
        <fullName evidence="1">Uncharacterized protein</fullName>
    </submittedName>
</protein>
<accession>A0A1N6MV49</accession>
<evidence type="ECO:0000313" key="2">
    <source>
        <dbReference type="Proteomes" id="UP000196435"/>
    </source>
</evidence>
<dbReference type="EMBL" id="FTLG01000075">
    <property type="protein sequence ID" value="SIP72738.1"/>
    <property type="molecule type" value="Genomic_DNA"/>
</dbReference>
<dbReference type="Proteomes" id="UP000196435">
    <property type="component" value="Unassembled WGS sequence"/>
</dbReference>